<dbReference type="Proteomes" id="UP000776629">
    <property type="component" value="Unassembled WGS sequence"/>
</dbReference>
<protein>
    <submittedName>
        <fullName evidence="6">Energy-coupling factor transporter transmembrane protein EcfT</fullName>
    </submittedName>
</protein>
<evidence type="ECO:0000256" key="4">
    <source>
        <dbReference type="ARBA" id="ARBA00023136"/>
    </source>
</evidence>
<organism evidence="6 7">
    <name type="scientific">Limosilactobacillus alvi</name>
    <dbReference type="NCBI Taxonomy" id="990412"/>
    <lineage>
        <taxon>Bacteria</taxon>
        <taxon>Bacillati</taxon>
        <taxon>Bacillota</taxon>
        <taxon>Bacilli</taxon>
        <taxon>Lactobacillales</taxon>
        <taxon>Lactobacillaceae</taxon>
        <taxon>Limosilactobacillus</taxon>
    </lineage>
</organism>
<dbReference type="EMBL" id="JACJJQ010000042">
    <property type="protein sequence ID" value="MBM6754676.1"/>
    <property type="molecule type" value="Genomic_DNA"/>
</dbReference>
<dbReference type="RefSeq" id="WP_204776935.1">
    <property type="nucleotide sequence ID" value="NZ_JACJJQ010000042.1"/>
</dbReference>
<feature type="transmembrane region" description="Helical" evidence="5">
    <location>
        <begin position="74"/>
        <end position="97"/>
    </location>
</feature>
<keyword evidence="2 5" id="KW-0812">Transmembrane</keyword>
<reference evidence="6 7" key="1">
    <citation type="journal article" date="2021" name="Sci. Rep.">
        <title>The distribution of antibiotic resistance genes in chicken gut microbiota commensals.</title>
        <authorList>
            <person name="Juricova H."/>
            <person name="Matiasovicova J."/>
            <person name="Kubasova T."/>
            <person name="Cejkova D."/>
            <person name="Rychlik I."/>
        </authorList>
    </citation>
    <scope>NUCLEOTIDE SEQUENCE [LARGE SCALE GENOMIC DNA]</scope>
    <source>
        <strain evidence="6 7">An810</strain>
    </source>
</reference>
<feature type="transmembrane region" description="Helical" evidence="5">
    <location>
        <begin position="20"/>
        <end position="38"/>
    </location>
</feature>
<keyword evidence="3 5" id="KW-1133">Transmembrane helix</keyword>
<gene>
    <name evidence="6" type="ORF">H5993_07890</name>
</gene>
<evidence type="ECO:0000313" key="6">
    <source>
        <dbReference type="EMBL" id="MBM6754676.1"/>
    </source>
</evidence>
<evidence type="ECO:0000256" key="5">
    <source>
        <dbReference type="SAM" id="Phobius"/>
    </source>
</evidence>
<evidence type="ECO:0000256" key="2">
    <source>
        <dbReference type="ARBA" id="ARBA00022692"/>
    </source>
</evidence>
<comment type="subcellular location">
    <subcellularLocation>
        <location evidence="1">Membrane</location>
        <topology evidence="1">Multi-pass membrane protein</topology>
    </subcellularLocation>
</comment>
<dbReference type="Pfam" id="PF02361">
    <property type="entry name" value="CbiQ"/>
    <property type="match status" value="1"/>
</dbReference>
<dbReference type="InterPro" id="IPR003339">
    <property type="entry name" value="ABC/ECF_trnsptr_transmembrane"/>
</dbReference>
<evidence type="ECO:0000256" key="3">
    <source>
        <dbReference type="ARBA" id="ARBA00022989"/>
    </source>
</evidence>
<dbReference type="CDD" id="cd16914">
    <property type="entry name" value="EcfT"/>
    <property type="match status" value="1"/>
</dbReference>
<accession>A0ABS2ER22</accession>
<name>A0ABS2ER22_9LACO</name>
<keyword evidence="7" id="KW-1185">Reference proteome</keyword>
<feature type="transmembrane region" description="Helical" evidence="5">
    <location>
        <begin position="50"/>
        <end position="68"/>
    </location>
</feature>
<feature type="transmembrane region" description="Helical" evidence="5">
    <location>
        <begin position="196"/>
        <end position="216"/>
    </location>
</feature>
<sequence>MNPSLKLALVLLISLEVSFTQKLGINLILIMIGLILILKTRPSGLTLVRLIAIPAIPAATLAITIGAFSPGHDWFFAAVLASRIYVYVCLGSAVTLATTPLELARSLEQNCHLSAKFAYGTLAAINLVPRIISAVKTIRAAGQMRGLTLSFWSPQLYFKAILSALTWSDQVAQAMESHGFVDDQARTTAHQIRITAWDWVILVVSLALVQGGLIVLP</sequence>
<evidence type="ECO:0000256" key="1">
    <source>
        <dbReference type="ARBA" id="ARBA00004141"/>
    </source>
</evidence>
<keyword evidence="4 5" id="KW-0472">Membrane</keyword>
<proteinExistence type="predicted"/>
<evidence type="ECO:0000313" key="7">
    <source>
        <dbReference type="Proteomes" id="UP000776629"/>
    </source>
</evidence>
<comment type="caution">
    <text evidence="6">The sequence shown here is derived from an EMBL/GenBank/DDBJ whole genome shotgun (WGS) entry which is preliminary data.</text>
</comment>